<dbReference type="PANTHER" id="PTHR11505">
    <property type="entry name" value="L1 TRANSPOSABLE ELEMENT-RELATED"/>
    <property type="match status" value="1"/>
</dbReference>
<dbReference type="Proteomes" id="UP001460270">
    <property type="component" value="Unassembled WGS sequence"/>
</dbReference>
<gene>
    <name evidence="2" type="ORF">WMY93_022872</name>
</gene>
<reference evidence="3" key="1">
    <citation type="submission" date="2024-04" db="EMBL/GenBank/DDBJ databases">
        <title>Salinicola lusitanus LLJ914,a marine bacterium isolated from the Okinawa Trough.</title>
        <authorList>
            <person name="Li J."/>
        </authorList>
    </citation>
    <scope>NUCLEOTIDE SEQUENCE [LARGE SCALE GENOMIC DNA]</scope>
</reference>
<evidence type="ECO:0000313" key="3">
    <source>
        <dbReference type="Proteomes" id="UP001460270"/>
    </source>
</evidence>
<evidence type="ECO:0000313" key="2">
    <source>
        <dbReference type="EMBL" id="KAK7890909.1"/>
    </source>
</evidence>
<sequence>MTQMNGSMNALNEQIAEIQIRVSAVEDNFGSTDKKVKDLIKRVEFLEDKVDYMENKSRQNNVVIFGIAEGEEKKDTVVFVQSFLTKTLSLSPDFTPCIEIAHRISAKVPVGKKPRPIIAKFGIINTKQK</sequence>
<organism evidence="2 3">
    <name type="scientific">Mugilogobius chulae</name>
    <name type="common">yellowstripe goby</name>
    <dbReference type="NCBI Taxonomy" id="88201"/>
    <lineage>
        <taxon>Eukaryota</taxon>
        <taxon>Metazoa</taxon>
        <taxon>Chordata</taxon>
        <taxon>Craniata</taxon>
        <taxon>Vertebrata</taxon>
        <taxon>Euteleostomi</taxon>
        <taxon>Actinopterygii</taxon>
        <taxon>Neopterygii</taxon>
        <taxon>Teleostei</taxon>
        <taxon>Neoteleostei</taxon>
        <taxon>Acanthomorphata</taxon>
        <taxon>Gobiaria</taxon>
        <taxon>Gobiiformes</taxon>
        <taxon>Gobioidei</taxon>
        <taxon>Gobiidae</taxon>
        <taxon>Gobionellinae</taxon>
        <taxon>Mugilogobius</taxon>
    </lineage>
</organism>
<dbReference type="AlphaFoldDB" id="A0AAW0N2S5"/>
<protein>
    <submittedName>
        <fullName evidence="2">Uncharacterized protein</fullName>
    </submittedName>
</protein>
<keyword evidence="3" id="KW-1185">Reference proteome</keyword>
<name>A0AAW0N2S5_9GOBI</name>
<proteinExistence type="predicted"/>
<dbReference type="EMBL" id="JBBPFD010000017">
    <property type="protein sequence ID" value="KAK7890909.1"/>
    <property type="molecule type" value="Genomic_DNA"/>
</dbReference>
<feature type="coiled-coil region" evidence="1">
    <location>
        <begin position="1"/>
        <end position="56"/>
    </location>
</feature>
<dbReference type="Gene3D" id="3.30.70.1820">
    <property type="entry name" value="L1 transposable element, RRM domain"/>
    <property type="match status" value="1"/>
</dbReference>
<dbReference type="InterPro" id="IPR004244">
    <property type="entry name" value="Transposase_22"/>
</dbReference>
<accession>A0AAW0N2S5</accession>
<comment type="caution">
    <text evidence="2">The sequence shown here is derived from an EMBL/GenBank/DDBJ whole genome shotgun (WGS) entry which is preliminary data.</text>
</comment>
<evidence type="ECO:0000256" key="1">
    <source>
        <dbReference type="SAM" id="Coils"/>
    </source>
</evidence>
<keyword evidence="1" id="KW-0175">Coiled coil</keyword>